<evidence type="ECO:0000313" key="2">
    <source>
        <dbReference type="Proteomes" id="UP000011083"/>
    </source>
</evidence>
<keyword evidence="2" id="KW-1185">Reference proteome</keyword>
<reference evidence="1 2" key="1">
    <citation type="journal article" date="2013" name="Genome Biol.">
        <title>Genome of Acanthamoeba castellanii highlights extensive lateral gene transfer and early evolution of tyrosine kinase signaling.</title>
        <authorList>
            <person name="Clarke M."/>
            <person name="Lohan A.J."/>
            <person name="Liu B."/>
            <person name="Lagkouvardos I."/>
            <person name="Roy S."/>
            <person name="Zafar N."/>
            <person name="Bertelli C."/>
            <person name="Schilde C."/>
            <person name="Kianianmomeni A."/>
            <person name="Burglin T.R."/>
            <person name="Frech C."/>
            <person name="Turcotte B."/>
            <person name="Kopec K.O."/>
            <person name="Synnott J.M."/>
            <person name="Choo C."/>
            <person name="Paponov I."/>
            <person name="Finkler A."/>
            <person name="Soon Heng Tan C."/>
            <person name="Hutchins A.P."/>
            <person name="Weinmeier T."/>
            <person name="Rattei T."/>
            <person name="Chu J.S."/>
            <person name="Gimenez G."/>
            <person name="Irimia M."/>
            <person name="Rigden D.J."/>
            <person name="Fitzpatrick D.A."/>
            <person name="Lorenzo-Morales J."/>
            <person name="Bateman A."/>
            <person name="Chiu C.H."/>
            <person name="Tang P."/>
            <person name="Hegemann P."/>
            <person name="Fromm H."/>
            <person name="Raoult D."/>
            <person name="Greub G."/>
            <person name="Miranda-Saavedra D."/>
            <person name="Chen N."/>
            <person name="Nash P."/>
            <person name="Ginger M.L."/>
            <person name="Horn M."/>
            <person name="Schaap P."/>
            <person name="Caler L."/>
            <person name="Loftus B."/>
        </authorList>
    </citation>
    <scope>NUCLEOTIDE SEQUENCE [LARGE SCALE GENOMIC DNA]</scope>
    <source>
        <strain evidence="1 2">Neff</strain>
    </source>
</reference>
<organism evidence="1 2">
    <name type="scientific">Acanthamoeba castellanii (strain ATCC 30010 / Neff)</name>
    <dbReference type="NCBI Taxonomy" id="1257118"/>
    <lineage>
        <taxon>Eukaryota</taxon>
        <taxon>Amoebozoa</taxon>
        <taxon>Discosea</taxon>
        <taxon>Longamoebia</taxon>
        <taxon>Centramoebida</taxon>
        <taxon>Acanthamoebidae</taxon>
        <taxon>Acanthamoeba</taxon>
    </lineage>
</organism>
<dbReference type="Proteomes" id="UP000011083">
    <property type="component" value="Unassembled WGS sequence"/>
</dbReference>
<name>L8H6K9_ACACF</name>
<dbReference type="VEuPathDB" id="AmoebaDB:ACA1_338780"/>
<dbReference type="KEGG" id="acan:ACA1_338780"/>
<protein>
    <submittedName>
        <fullName evidence="1">Uncharacterized protein</fullName>
    </submittedName>
</protein>
<sequence length="92" mass="9723">MQSMVPLLFTGAKAGPGDLVALKELCAAMDKAKAHAFAICYLHQTCPGIHAGAAHGGWQTEQLSILGSPVLINPVNMTKATFLCMLLVSWIT</sequence>
<dbReference type="AlphaFoldDB" id="L8H6K9"/>
<gene>
    <name evidence="1" type="ORF">ACA1_338780</name>
</gene>
<proteinExistence type="predicted"/>
<evidence type="ECO:0000313" key="1">
    <source>
        <dbReference type="EMBL" id="ELR20388.1"/>
    </source>
</evidence>
<dbReference type="RefSeq" id="XP_004342803.1">
    <property type="nucleotide sequence ID" value="XM_004342754.1"/>
</dbReference>
<dbReference type="EMBL" id="KB007919">
    <property type="protein sequence ID" value="ELR20388.1"/>
    <property type="molecule type" value="Genomic_DNA"/>
</dbReference>
<accession>L8H6K9</accession>
<dbReference type="GeneID" id="14921245"/>